<accession>A0A224YH07</accession>
<sequence length="93" mass="10370">MITRDAVVEGSGNFEQQLIVNILVSRLLRGAPRCVAGICSQLSHCTQMKGNFPFRETSSTKPFYRELSFYNLHISVSLCQLIQLCSLICQTTG</sequence>
<protein>
    <submittedName>
        <fullName evidence="1">Uncharacterized protein</fullName>
    </submittedName>
</protein>
<dbReference type="EMBL" id="GFPF01002347">
    <property type="protein sequence ID" value="MAA13493.1"/>
    <property type="molecule type" value="Transcribed_RNA"/>
</dbReference>
<dbReference type="AlphaFoldDB" id="A0A224YH07"/>
<reference evidence="1" key="1">
    <citation type="journal article" date="2017" name="Parasit. Vectors">
        <title>Sialotranscriptomics of Rhipicephalus zambeziensis reveals intricate expression profiles of secretory proteins and suggests tight temporal transcriptional regulation during blood-feeding.</title>
        <authorList>
            <person name="de Castro M.H."/>
            <person name="de Klerk D."/>
            <person name="Pienaar R."/>
            <person name="Rees D.J.G."/>
            <person name="Mans B.J."/>
        </authorList>
    </citation>
    <scope>NUCLEOTIDE SEQUENCE</scope>
    <source>
        <tissue evidence="1">Salivary glands</tissue>
    </source>
</reference>
<name>A0A224YH07_9ACAR</name>
<organism evidence="1">
    <name type="scientific">Rhipicephalus zambeziensis</name>
    <dbReference type="NCBI Taxonomy" id="60191"/>
    <lineage>
        <taxon>Eukaryota</taxon>
        <taxon>Metazoa</taxon>
        <taxon>Ecdysozoa</taxon>
        <taxon>Arthropoda</taxon>
        <taxon>Chelicerata</taxon>
        <taxon>Arachnida</taxon>
        <taxon>Acari</taxon>
        <taxon>Parasitiformes</taxon>
        <taxon>Ixodida</taxon>
        <taxon>Ixodoidea</taxon>
        <taxon>Ixodidae</taxon>
        <taxon>Rhipicephalinae</taxon>
        <taxon>Rhipicephalus</taxon>
        <taxon>Rhipicephalus</taxon>
    </lineage>
</organism>
<proteinExistence type="predicted"/>
<evidence type="ECO:0000313" key="1">
    <source>
        <dbReference type="EMBL" id="MAA13493.1"/>
    </source>
</evidence>